<dbReference type="EMBL" id="CP113517">
    <property type="protein sequence ID" value="WAR43786.1"/>
    <property type="molecule type" value="Genomic_DNA"/>
</dbReference>
<dbReference type="Pfam" id="PF15581">
    <property type="entry name" value="Imm58"/>
    <property type="match status" value="1"/>
</dbReference>
<accession>A0ABY7GH61</accession>
<proteinExistence type="predicted"/>
<evidence type="ECO:0000256" key="1">
    <source>
        <dbReference type="SAM" id="Phobius"/>
    </source>
</evidence>
<sequence length="108" mass="12129">MQVITRIPWVICVLLIGIILWLAFKIIDQSVTLDYQKQYANQIAEQRNLLAKVVNSTSIGASESKVRDLINSVAKDSSFEKGKEEIVAAQISFFFKEGKLTHIEADSD</sequence>
<dbReference type="Proteomes" id="UP001162780">
    <property type="component" value="Chromosome"/>
</dbReference>
<dbReference type="InterPro" id="IPR028968">
    <property type="entry name" value="Imm58"/>
</dbReference>
<feature type="transmembrane region" description="Helical" evidence="1">
    <location>
        <begin position="6"/>
        <end position="27"/>
    </location>
</feature>
<evidence type="ECO:0000313" key="3">
    <source>
        <dbReference type="Proteomes" id="UP001162780"/>
    </source>
</evidence>
<keyword evidence="1" id="KW-0472">Membrane</keyword>
<reference evidence="2" key="1">
    <citation type="submission" date="2022-11" db="EMBL/GenBank/DDBJ databases">
        <title>Methylomonas rapida sp. nov., Carotenoid-Producing Obligate Methanotrophs with High Growth Characteristics and Biotechnological Potential.</title>
        <authorList>
            <person name="Tikhonova E.N."/>
            <person name="Suleimanov R.Z."/>
            <person name="Miroshnikov K."/>
            <person name="Oshkin I.Y."/>
            <person name="Belova S.E."/>
            <person name="Danilova O.V."/>
            <person name="Ashikhmin A."/>
            <person name="Konopkin A."/>
            <person name="But S.Y."/>
            <person name="Khmelenina V.N."/>
            <person name="Kuznetsov N."/>
            <person name="Pimenov N.V."/>
            <person name="Dedysh S.N."/>
        </authorList>
    </citation>
    <scope>NUCLEOTIDE SEQUENCE</scope>
    <source>
        <strain evidence="2">MP1</strain>
    </source>
</reference>
<gene>
    <name evidence="2" type="ORF">NM686_015570</name>
</gene>
<keyword evidence="1" id="KW-1133">Transmembrane helix</keyword>
<evidence type="ECO:0000313" key="2">
    <source>
        <dbReference type="EMBL" id="WAR43786.1"/>
    </source>
</evidence>
<keyword evidence="3" id="KW-1185">Reference proteome</keyword>
<name>A0ABY7GH61_9GAMM</name>
<organism evidence="2 3">
    <name type="scientific">Methylomonas rapida</name>
    <dbReference type="NCBI Taxonomy" id="2963939"/>
    <lineage>
        <taxon>Bacteria</taxon>
        <taxon>Pseudomonadati</taxon>
        <taxon>Pseudomonadota</taxon>
        <taxon>Gammaproteobacteria</taxon>
        <taxon>Methylococcales</taxon>
        <taxon>Methylococcaceae</taxon>
        <taxon>Methylomonas</taxon>
    </lineage>
</organism>
<protein>
    <submittedName>
        <fullName evidence="2">Uncharacterized protein</fullName>
    </submittedName>
</protein>
<dbReference type="RefSeq" id="WP_255188776.1">
    <property type="nucleotide sequence ID" value="NZ_CP113517.1"/>
</dbReference>
<keyword evidence="1" id="KW-0812">Transmembrane</keyword>